<dbReference type="Proteomes" id="UP001589896">
    <property type="component" value="Unassembled WGS sequence"/>
</dbReference>
<keyword evidence="3" id="KW-0808">Transferase</keyword>
<proteinExistence type="predicted"/>
<dbReference type="PANTHER" id="PTHR45947:SF13">
    <property type="entry name" value="TRANSFERASE"/>
    <property type="match status" value="1"/>
</dbReference>
<accession>A0ABV6RZN8</accession>
<dbReference type="EC" id="2.4.-.-" evidence="3"/>
<dbReference type="InterPro" id="IPR050194">
    <property type="entry name" value="Glycosyltransferase_grp1"/>
</dbReference>
<gene>
    <name evidence="3" type="ORF">ACFFGH_31860</name>
</gene>
<dbReference type="Gene3D" id="3.40.50.2000">
    <property type="entry name" value="Glycogen Phosphorylase B"/>
    <property type="match status" value="2"/>
</dbReference>
<name>A0ABV6RZN8_9GAMM</name>
<feature type="domain" description="Glycosyl transferase family 1" evidence="1">
    <location>
        <begin position="212"/>
        <end position="384"/>
    </location>
</feature>
<sequence>MAGPARIALVSMHTSPAAQPGTGDAGGMNVVLLETAKALVERGFEVELLTGAAVGPDRAVELRPGLTLRALPAGAGLPKSRLPEAADAFGEAVAELAGRRNVGYDLIHAHYWLSGIATLPVALELGLPFVQSFHTLAAMKNRFAGPGVEPEPQLRGRSERFLANQASAVVAGSRAEAVAVLDDLGARADRTWVVPPGVDTDVFRPLGDEAKAEVRAGLRLPEERPVLAMAGRIQSLKGHELVVRALGMLAGLRERPVLVLAGEPTPGDDEYLRELLRLAEQLRVAADVHVVGALPQPQLARLLAAATLTLVPSHSETFGLVALESAACGTPVVASRSTGLLDSVADGRSGILLDGRDPGRWAQVLAALLADRDRLARLRASARRHAEGHTWSESADRLSEVYSALLG</sequence>
<dbReference type="InterPro" id="IPR028098">
    <property type="entry name" value="Glyco_trans_4-like_N"/>
</dbReference>
<dbReference type="InterPro" id="IPR001296">
    <property type="entry name" value="Glyco_trans_1"/>
</dbReference>
<dbReference type="SUPFAM" id="SSF53756">
    <property type="entry name" value="UDP-Glycosyltransferase/glycogen phosphorylase"/>
    <property type="match status" value="1"/>
</dbReference>
<dbReference type="GO" id="GO:0016757">
    <property type="term" value="F:glycosyltransferase activity"/>
    <property type="evidence" value="ECO:0007669"/>
    <property type="project" value="UniProtKB-KW"/>
</dbReference>
<keyword evidence="4" id="KW-1185">Reference proteome</keyword>
<organism evidence="3 4">
    <name type="scientific">Lysobacter korlensis</name>
    <dbReference type="NCBI Taxonomy" id="553636"/>
    <lineage>
        <taxon>Bacteria</taxon>
        <taxon>Pseudomonadati</taxon>
        <taxon>Pseudomonadota</taxon>
        <taxon>Gammaproteobacteria</taxon>
        <taxon>Lysobacterales</taxon>
        <taxon>Lysobacteraceae</taxon>
        <taxon>Lysobacter</taxon>
    </lineage>
</organism>
<dbReference type="Pfam" id="PF00534">
    <property type="entry name" value="Glycos_transf_1"/>
    <property type="match status" value="1"/>
</dbReference>
<evidence type="ECO:0000259" key="1">
    <source>
        <dbReference type="Pfam" id="PF00534"/>
    </source>
</evidence>
<protein>
    <submittedName>
        <fullName evidence="3">Glycosyltransferase</fullName>
        <ecNumber evidence="3">2.4.-.-</ecNumber>
    </submittedName>
</protein>
<evidence type="ECO:0000259" key="2">
    <source>
        <dbReference type="Pfam" id="PF13439"/>
    </source>
</evidence>
<evidence type="ECO:0000313" key="4">
    <source>
        <dbReference type="Proteomes" id="UP001589896"/>
    </source>
</evidence>
<comment type="caution">
    <text evidence="3">The sequence shown here is derived from an EMBL/GenBank/DDBJ whole genome shotgun (WGS) entry which is preliminary data.</text>
</comment>
<keyword evidence="3" id="KW-0328">Glycosyltransferase</keyword>
<dbReference type="EMBL" id="JBHLTG010000014">
    <property type="protein sequence ID" value="MFC0682450.1"/>
    <property type="molecule type" value="Genomic_DNA"/>
</dbReference>
<reference evidence="3 4" key="1">
    <citation type="submission" date="2024-09" db="EMBL/GenBank/DDBJ databases">
        <authorList>
            <person name="Sun Q."/>
            <person name="Mori K."/>
        </authorList>
    </citation>
    <scope>NUCLEOTIDE SEQUENCE [LARGE SCALE GENOMIC DNA]</scope>
    <source>
        <strain evidence="3 4">KCTC 23076</strain>
    </source>
</reference>
<dbReference type="RefSeq" id="WP_386676483.1">
    <property type="nucleotide sequence ID" value="NZ_JBHLTG010000014.1"/>
</dbReference>
<dbReference type="PANTHER" id="PTHR45947">
    <property type="entry name" value="SULFOQUINOVOSYL TRANSFERASE SQD2"/>
    <property type="match status" value="1"/>
</dbReference>
<dbReference type="Pfam" id="PF13439">
    <property type="entry name" value="Glyco_transf_4"/>
    <property type="match status" value="1"/>
</dbReference>
<evidence type="ECO:0000313" key="3">
    <source>
        <dbReference type="EMBL" id="MFC0682450.1"/>
    </source>
</evidence>
<feature type="domain" description="Glycosyltransferase subfamily 4-like N-terminal" evidence="2">
    <location>
        <begin position="26"/>
        <end position="201"/>
    </location>
</feature>